<keyword evidence="2" id="KW-1185">Reference proteome</keyword>
<accession>A0A4E0RZR5</accession>
<protein>
    <recommendedName>
        <fullName evidence="3">C-type lectin domain-containing protein</fullName>
    </recommendedName>
</protein>
<comment type="caution">
    <text evidence="1">The sequence shown here is derived from an EMBL/GenBank/DDBJ whole genome shotgun (WGS) entry which is preliminary data.</text>
</comment>
<evidence type="ECO:0000313" key="1">
    <source>
        <dbReference type="EMBL" id="THD22820.1"/>
    </source>
</evidence>
<evidence type="ECO:0000313" key="2">
    <source>
        <dbReference type="Proteomes" id="UP000230066"/>
    </source>
</evidence>
<evidence type="ECO:0008006" key="3">
    <source>
        <dbReference type="Google" id="ProtNLM"/>
    </source>
</evidence>
<dbReference type="Proteomes" id="UP000230066">
    <property type="component" value="Unassembled WGS sequence"/>
</dbReference>
<dbReference type="AlphaFoldDB" id="A0A4E0RZR5"/>
<sequence length="256" mass="29376">MNIFAYSFSLMIALNYVNGRNFTSNNSLELHEYKYSYCKAHETCFSIGKTGNQIGYMVGEKLFRFISIVKHNQSVWLNLNALLHQTVGPNDTSWIYGEKIPTLAGQSMNDTQDIEVCESSRVALYTNDKHIRRTSTSEGNYSFVCEYRPINRTVGITRAEVFNSKSIILKRIHVDSEKSKGCFQYIHNISLLLCSFRCSVDLACRSMYHNSINSECIHAKYVDSLMAPDDWNKHSSGWKRFTRVNWSLAKVPSNET</sequence>
<reference evidence="1" key="1">
    <citation type="submission" date="2019-03" db="EMBL/GenBank/DDBJ databases">
        <title>Improved annotation for the trematode Fasciola hepatica.</title>
        <authorList>
            <person name="Choi Y.-J."/>
            <person name="Martin J."/>
            <person name="Mitreva M."/>
        </authorList>
    </citation>
    <scope>NUCLEOTIDE SEQUENCE [LARGE SCALE GENOMIC DNA]</scope>
</reference>
<gene>
    <name evidence="1" type="ORF">D915_006279</name>
</gene>
<proteinExistence type="predicted"/>
<dbReference type="EMBL" id="JXXN02002503">
    <property type="protein sequence ID" value="THD22820.1"/>
    <property type="molecule type" value="Genomic_DNA"/>
</dbReference>
<name>A0A4E0RZR5_FASHE</name>
<organism evidence="1 2">
    <name type="scientific">Fasciola hepatica</name>
    <name type="common">Liver fluke</name>
    <dbReference type="NCBI Taxonomy" id="6192"/>
    <lineage>
        <taxon>Eukaryota</taxon>
        <taxon>Metazoa</taxon>
        <taxon>Spiralia</taxon>
        <taxon>Lophotrochozoa</taxon>
        <taxon>Platyhelminthes</taxon>
        <taxon>Trematoda</taxon>
        <taxon>Digenea</taxon>
        <taxon>Plagiorchiida</taxon>
        <taxon>Echinostomata</taxon>
        <taxon>Echinostomatoidea</taxon>
        <taxon>Fasciolidae</taxon>
        <taxon>Fasciola</taxon>
    </lineage>
</organism>